<dbReference type="RefSeq" id="WP_377121924.1">
    <property type="nucleotide sequence ID" value="NZ_JBHRSD010000011.1"/>
</dbReference>
<reference evidence="3" key="1">
    <citation type="journal article" date="2019" name="Int. J. Syst. Evol. Microbiol.">
        <title>The Global Catalogue of Microorganisms (GCM) 10K type strain sequencing project: providing services to taxonomists for standard genome sequencing and annotation.</title>
        <authorList>
            <consortium name="The Broad Institute Genomics Platform"/>
            <consortium name="The Broad Institute Genome Sequencing Center for Infectious Disease"/>
            <person name="Wu L."/>
            <person name="Ma J."/>
        </authorList>
    </citation>
    <scope>NUCLEOTIDE SEQUENCE [LARGE SCALE GENOMIC DNA]</scope>
    <source>
        <strain evidence="3">KCTC 42730</strain>
    </source>
</reference>
<dbReference type="PANTHER" id="PTHR43792">
    <property type="entry name" value="GNAT FAMILY, PUTATIVE (AFU_ORTHOLOGUE AFUA_3G00765)-RELATED-RELATED"/>
    <property type="match status" value="1"/>
</dbReference>
<dbReference type="SUPFAM" id="SSF55729">
    <property type="entry name" value="Acyl-CoA N-acyltransferases (Nat)"/>
    <property type="match status" value="1"/>
</dbReference>
<proteinExistence type="predicted"/>
<evidence type="ECO:0000313" key="2">
    <source>
        <dbReference type="EMBL" id="MFC3032057.1"/>
    </source>
</evidence>
<keyword evidence="3" id="KW-1185">Reference proteome</keyword>
<name>A0ABV7CHJ8_9GAMM</name>
<dbReference type="GO" id="GO:0016746">
    <property type="term" value="F:acyltransferase activity"/>
    <property type="evidence" value="ECO:0007669"/>
    <property type="project" value="UniProtKB-KW"/>
</dbReference>
<dbReference type="Pfam" id="PF13302">
    <property type="entry name" value="Acetyltransf_3"/>
    <property type="match status" value="1"/>
</dbReference>
<keyword evidence="2" id="KW-0012">Acyltransferase</keyword>
<comment type="caution">
    <text evidence="2">The sequence shown here is derived from an EMBL/GenBank/DDBJ whole genome shotgun (WGS) entry which is preliminary data.</text>
</comment>
<evidence type="ECO:0000313" key="3">
    <source>
        <dbReference type="Proteomes" id="UP001595453"/>
    </source>
</evidence>
<dbReference type="PROSITE" id="PS51186">
    <property type="entry name" value="GNAT"/>
    <property type="match status" value="1"/>
</dbReference>
<dbReference type="EMBL" id="JBHRSD010000011">
    <property type="protein sequence ID" value="MFC3032057.1"/>
    <property type="molecule type" value="Genomic_DNA"/>
</dbReference>
<dbReference type="InterPro" id="IPR016181">
    <property type="entry name" value="Acyl_CoA_acyltransferase"/>
</dbReference>
<accession>A0ABV7CHJ8</accession>
<dbReference type="Proteomes" id="UP001595453">
    <property type="component" value="Unassembled WGS sequence"/>
</dbReference>
<feature type="domain" description="N-acetyltransferase" evidence="1">
    <location>
        <begin position="11"/>
        <end position="176"/>
    </location>
</feature>
<dbReference type="InterPro" id="IPR051531">
    <property type="entry name" value="N-acetyltransferase"/>
</dbReference>
<organism evidence="2 3">
    <name type="scientific">Pseudoalteromonas fenneropenaei</name>
    <dbReference type="NCBI Taxonomy" id="1737459"/>
    <lineage>
        <taxon>Bacteria</taxon>
        <taxon>Pseudomonadati</taxon>
        <taxon>Pseudomonadota</taxon>
        <taxon>Gammaproteobacteria</taxon>
        <taxon>Alteromonadales</taxon>
        <taxon>Pseudoalteromonadaceae</taxon>
        <taxon>Pseudoalteromonas</taxon>
    </lineage>
</organism>
<keyword evidence="2" id="KW-0808">Transferase</keyword>
<evidence type="ECO:0000259" key="1">
    <source>
        <dbReference type="PROSITE" id="PS51186"/>
    </source>
</evidence>
<gene>
    <name evidence="2" type="ORF">ACFOEE_05960</name>
</gene>
<dbReference type="Gene3D" id="3.40.630.30">
    <property type="match status" value="1"/>
</dbReference>
<protein>
    <submittedName>
        <fullName evidence="2">GNAT family N-acetyltransferase</fullName>
        <ecNumber evidence="2">2.3.-.-</ecNumber>
    </submittedName>
</protein>
<sequence>MLDTKIETERLILKTLVEEDAKELFAIFSDHEVMKYWNTKPWTAIDEAKSFIAKSLEATHSNTEVILGIYLKNTGQLLGKIMLFNYEKESRRAEIGFGVGRNFWGQGIVFEAGNALIEYAFNTLKLRRIEAEIDPDNISSGKALERLGFEKEGHLRQRWEVNGVVSDSALYGLLAEPLQSV</sequence>
<dbReference type="EC" id="2.3.-.-" evidence="2"/>
<dbReference type="InterPro" id="IPR000182">
    <property type="entry name" value="GNAT_dom"/>
</dbReference>